<dbReference type="InterPro" id="IPR002738">
    <property type="entry name" value="RNase_P_p30"/>
</dbReference>
<evidence type="ECO:0000256" key="2">
    <source>
        <dbReference type="ARBA" id="ARBA00007331"/>
    </source>
</evidence>
<dbReference type="Gene3D" id="3.20.20.140">
    <property type="entry name" value="Metal-dependent hydrolases"/>
    <property type="match status" value="1"/>
</dbReference>
<dbReference type="Pfam" id="PF01876">
    <property type="entry name" value="RNase_P_p30"/>
    <property type="match status" value="1"/>
</dbReference>
<comment type="similarity">
    <text evidence="2">Belongs to the eukaryotic/archaeal RNase P protein component 3 family.</text>
</comment>
<keyword evidence="6" id="KW-1185">Reference proteome</keyword>
<dbReference type="GO" id="GO:0005655">
    <property type="term" value="C:nucleolar ribonuclease P complex"/>
    <property type="evidence" value="ECO:0007669"/>
    <property type="project" value="TreeGrafter"/>
</dbReference>
<evidence type="ECO:0000313" key="6">
    <source>
        <dbReference type="Proteomes" id="UP001143981"/>
    </source>
</evidence>
<proteinExistence type="inferred from homology"/>
<comment type="subcellular location">
    <subcellularLocation>
        <location evidence="1">Nucleus</location>
    </subcellularLocation>
</comment>
<sequence>MFYDLNIALPDAAGRPNGRLSGPEWAHVAQTVEQARAFGYGVVALNQTIQGRLTAEHLAVWKSAPAFKDADLGWDTATGVRAGGDAAGRVRRGRIRVLRRLTAVIAEPAQGHSLACGSNATAGEYDIVAVQPASEKILAAACGGAWDVDMVALDMGRRWGFVAKHKLVSQALAQGIVLEISYQPALAGPQARQQWVCNAAGIVRATRGKSTVWTSGARQALDLRSPYDIANLGEVLQLNSDLSKRALSTNARAALLHAFTRTSTLRAVVATRPLPADGDAEPKSKKPKTDAQ</sequence>
<dbReference type="GO" id="GO:0008033">
    <property type="term" value="P:tRNA processing"/>
    <property type="evidence" value="ECO:0007669"/>
    <property type="project" value="UniProtKB-KW"/>
</dbReference>
<keyword evidence="3" id="KW-0819">tRNA processing</keyword>
<dbReference type="OrthoDB" id="17948at2759"/>
<evidence type="ECO:0000313" key="5">
    <source>
        <dbReference type="EMBL" id="KAJ1735123.1"/>
    </source>
</evidence>
<dbReference type="SUPFAM" id="SSF89550">
    <property type="entry name" value="PHP domain-like"/>
    <property type="match status" value="1"/>
</dbReference>
<dbReference type="GO" id="GO:0003723">
    <property type="term" value="F:RNA binding"/>
    <property type="evidence" value="ECO:0007669"/>
    <property type="project" value="TreeGrafter"/>
</dbReference>
<name>A0A9W8D1C9_9FUNG</name>
<feature type="region of interest" description="Disordered" evidence="4">
    <location>
        <begin position="272"/>
        <end position="292"/>
    </location>
</feature>
<evidence type="ECO:0000256" key="4">
    <source>
        <dbReference type="SAM" id="MobiDB-lite"/>
    </source>
</evidence>
<feature type="compositionally biased region" description="Basic and acidic residues" evidence="4">
    <location>
        <begin position="280"/>
        <end position="292"/>
    </location>
</feature>
<dbReference type="InterPro" id="IPR016195">
    <property type="entry name" value="Pol/histidinol_Pase-like"/>
</dbReference>
<reference evidence="5" key="1">
    <citation type="submission" date="2022-07" db="EMBL/GenBank/DDBJ databases">
        <title>Phylogenomic reconstructions and comparative analyses of Kickxellomycotina fungi.</title>
        <authorList>
            <person name="Reynolds N.K."/>
            <person name="Stajich J.E."/>
            <person name="Barry K."/>
            <person name="Grigoriev I.V."/>
            <person name="Crous P."/>
            <person name="Smith M.E."/>
        </authorList>
    </citation>
    <scope>NUCLEOTIDE SEQUENCE</scope>
    <source>
        <strain evidence="5">BCRC 34381</strain>
    </source>
</reference>
<comment type="caution">
    <text evidence="5">The sequence shown here is derived from an EMBL/GenBank/DDBJ whole genome shotgun (WGS) entry which is preliminary data.</text>
</comment>
<keyword evidence="5" id="KW-0378">Hydrolase</keyword>
<dbReference type="EMBL" id="JANBOI010000040">
    <property type="protein sequence ID" value="KAJ1735123.1"/>
    <property type="molecule type" value="Genomic_DNA"/>
</dbReference>
<gene>
    <name evidence="5" type="primary">RPP1</name>
    <name evidence="5" type="ORF">LPJ61_000717</name>
</gene>
<accession>A0A9W8D1C9</accession>
<dbReference type="Proteomes" id="UP001143981">
    <property type="component" value="Unassembled WGS sequence"/>
</dbReference>
<organism evidence="5 6">
    <name type="scientific">Coemansia biformis</name>
    <dbReference type="NCBI Taxonomy" id="1286918"/>
    <lineage>
        <taxon>Eukaryota</taxon>
        <taxon>Fungi</taxon>
        <taxon>Fungi incertae sedis</taxon>
        <taxon>Zoopagomycota</taxon>
        <taxon>Kickxellomycotina</taxon>
        <taxon>Kickxellomycetes</taxon>
        <taxon>Kickxellales</taxon>
        <taxon>Kickxellaceae</taxon>
        <taxon>Coemansia</taxon>
    </lineage>
</organism>
<evidence type="ECO:0000256" key="3">
    <source>
        <dbReference type="ARBA" id="ARBA00022694"/>
    </source>
</evidence>
<dbReference type="AlphaFoldDB" id="A0A9W8D1C9"/>
<dbReference type="GO" id="GO:0004526">
    <property type="term" value="F:ribonuclease P activity"/>
    <property type="evidence" value="ECO:0007669"/>
    <property type="project" value="UniProtKB-EC"/>
</dbReference>
<dbReference type="PANTHER" id="PTHR13031:SF0">
    <property type="entry name" value="RIBONUCLEASE P PROTEIN SUBUNIT P30"/>
    <property type="match status" value="1"/>
</dbReference>
<dbReference type="EC" id="3.1.26.5" evidence="5"/>
<dbReference type="PANTHER" id="PTHR13031">
    <property type="entry name" value="RIBONUCLEASE P SUBUNIT P30"/>
    <property type="match status" value="1"/>
</dbReference>
<protein>
    <submittedName>
        <fullName evidence="5">RNA-binding RNA processing protein rpp1</fullName>
        <ecNumber evidence="5">3.1.26.5</ecNumber>
    </submittedName>
</protein>
<evidence type="ECO:0000256" key="1">
    <source>
        <dbReference type="ARBA" id="ARBA00004123"/>
    </source>
</evidence>